<accession>A0ABR4WH39</accession>
<dbReference type="EMBL" id="ARXU01000001">
    <property type="protein sequence ID" value="KGD62845.1"/>
    <property type="molecule type" value="Genomic_DNA"/>
</dbReference>
<dbReference type="Pfam" id="PF03412">
    <property type="entry name" value="Peptidase_C39"/>
    <property type="match status" value="1"/>
</dbReference>
<proteinExistence type="predicted"/>
<feature type="domain" description="Peptidase C39" evidence="1">
    <location>
        <begin position="61"/>
        <end position="192"/>
    </location>
</feature>
<protein>
    <recommendedName>
        <fullName evidence="1">Peptidase C39 domain-containing protein</fullName>
    </recommendedName>
</protein>
<dbReference type="Gene3D" id="3.90.70.10">
    <property type="entry name" value="Cysteine proteinases"/>
    <property type="match status" value="1"/>
</dbReference>
<name>A0ABR4WH39_9GAMM</name>
<dbReference type="PROSITE" id="PS50990">
    <property type="entry name" value="PEPTIDASE_C39"/>
    <property type="match status" value="1"/>
</dbReference>
<reference evidence="2 3" key="1">
    <citation type="submission" date="2012-09" db="EMBL/GenBank/DDBJ databases">
        <title>Genome Sequence of alkane-degrading Bacterium Alcanivorax jadensis T9.</title>
        <authorList>
            <person name="Lai Q."/>
            <person name="Shao Z."/>
        </authorList>
    </citation>
    <scope>NUCLEOTIDE SEQUENCE [LARGE SCALE GENOMIC DNA]</scope>
    <source>
        <strain evidence="2 3">T9</strain>
    </source>
</reference>
<gene>
    <name evidence="2" type="ORF">T9A_00165</name>
</gene>
<dbReference type="Proteomes" id="UP000029443">
    <property type="component" value="Unassembled WGS sequence"/>
</dbReference>
<keyword evidence="3" id="KW-1185">Reference proteome</keyword>
<sequence>MLTSMLGVALIYFAANESVVVEPPEKGVIYYEHSTGDGPLRERGVAVKPVSEFRYHNVTRQAYDYSCGSAALTTVLNQYLGRQFQERQIMEGLLRFGETEKIVQRRGFSLLDMKRLATALGHPSGGFKAEMKDIESLDHPAIVPIAYGGFKHFVVLKKYQDGHIYVADPALGNISFTESKFLEVWDQNVLFIVFPNGFEPQDGLELTDYDLRLLDERTINRLAFQEFPVFTNTIENWADKASTLRRVLIEEEDGTERVINVPTRTYFRK</sequence>
<evidence type="ECO:0000313" key="3">
    <source>
        <dbReference type="Proteomes" id="UP000029443"/>
    </source>
</evidence>
<comment type="caution">
    <text evidence="2">The sequence shown here is derived from an EMBL/GenBank/DDBJ whole genome shotgun (WGS) entry which is preliminary data.</text>
</comment>
<organism evidence="2 3">
    <name type="scientific">Alcanivorax jadensis T9</name>
    <dbReference type="NCBI Taxonomy" id="1177181"/>
    <lineage>
        <taxon>Bacteria</taxon>
        <taxon>Pseudomonadati</taxon>
        <taxon>Pseudomonadota</taxon>
        <taxon>Gammaproteobacteria</taxon>
        <taxon>Oceanospirillales</taxon>
        <taxon>Alcanivoracaceae</taxon>
        <taxon>Alcanivorax</taxon>
    </lineage>
</organism>
<dbReference type="RefSeq" id="WP_035244303.1">
    <property type="nucleotide sequence ID" value="NZ_ARXU01000001.1"/>
</dbReference>
<evidence type="ECO:0000313" key="2">
    <source>
        <dbReference type="EMBL" id="KGD62845.1"/>
    </source>
</evidence>
<dbReference type="CDD" id="cd02423">
    <property type="entry name" value="Peptidase_C39G"/>
    <property type="match status" value="1"/>
</dbReference>
<evidence type="ECO:0000259" key="1">
    <source>
        <dbReference type="PROSITE" id="PS50990"/>
    </source>
</evidence>
<dbReference type="InterPro" id="IPR005074">
    <property type="entry name" value="Peptidase_C39"/>
</dbReference>